<reference evidence="1" key="1">
    <citation type="journal article" date="2014" name="Front. Microbiol.">
        <title>High frequency of phylogenetically diverse reductive dehalogenase-homologous genes in deep subseafloor sedimentary metagenomes.</title>
        <authorList>
            <person name="Kawai M."/>
            <person name="Futagami T."/>
            <person name="Toyoda A."/>
            <person name="Takaki Y."/>
            <person name="Nishi S."/>
            <person name="Hori S."/>
            <person name="Arai W."/>
            <person name="Tsubouchi T."/>
            <person name="Morono Y."/>
            <person name="Uchiyama I."/>
            <person name="Ito T."/>
            <person name="Fujiyama A."/>
            <person name="Inagaki F."/>
            <person name="Takami H."/>
        </authorList>
    </citation>
    <scope>NUCLEOTIDE SEQUENCE</scope>
    <source>
        <strain evidence="1">Expedition CK06-06</strain>
    </source>
</reference>
<protein>
    <submittedName>
        <fullName evidence="1">Uncharacterized protein</fullName>
    </submittedName>
</protein>
<sequence>YCREPLFNYALYAFSSSDKDTLGNHFGLAVHTCAYGLLAA</sequence>
<organism evidence="1">
    <name type="scientific">marine sediment metagenome</name>
    <dbReference type="NCBI Taxonomy" id="412755"/>
    <lineage>
        <taxon>unclassified sequences</taxon>
        <taxon>metagenomes</taxon>
        <taxon>ecological metagenomes</taxon>
    </lineage>
</organism>
<evidence type="ECO:0000313" key="1">
    <source>
        <dbReference type="EMBL" id="GAH38396.1"/>
    </source>
</evidence>
<proteinExistence type="predicted"/>
<accession>X1EYB3</accession>
<dbReference type="AlphaFoldDB" id="X1EYB3"/>
<comment type="caution">
    <text evidence="1">The sequence shown here is derived from an EMBL/GenBank/DDBJ whole genome shotgun (WGS) entry which is preliminary data.</text>
</comment>
<gene>
    <name evidence="1" type="ORF">S03H2_20600</name>
</gene>
<name>X1EYB3_9ZZZZ</name>
<feature type="non-terminal residue" evidence="1">
    <location>
        <position position="1"/>
    </location>
</feature>
<dbReference type="EMBL" id="BARU01010875">
    <property type="protein sequence ID" value="GAH38396.1"/>
    <property type="molecule type" value="Genomic_DNA"/>
</dbReference>